<accession>A0ABP0QER7</accession>
<proteinExistence type="predicted"/>
<keyword evidence="1" id="KW-1133">Transmembrane helix</keyword>
<protein>
    <submittedName>
        <fullName evidence="2">Uncharacterized protein</fullName>
    </submittedName>
</protein>
<keyword evidence="1" id="KW-0472">Membrane</keyword>
<reference evidence="2 3" key="1">
    <citation type="submission" date="2024-02" db="EMBL/GenBank/DDBJ databases">
        <authorList>
            <person name="Chen Y."/>
            <person name="Shah S."/>
            <person name="Dougan E. K."/>
            <person name="Thang M."/>
            <person name="Chan C."/>
        </authorList>
    </citation>
    <scope>NUCLEOTIDE SEQUENCE [LARGE SCALE GENOMIC DNA]</scope>
</reference>
<sequence length="738" mass="81153">MLHLKIGHVINGSCFAKGLFEVQCLSQRSAACSPQKNHITAHLLVQPTGLTMKLPDSPLKDRCFASVPTRTPTLGPQPSLIGRALEEEVRTMRPSELSGPQERLVKPRIQLLSLLSALLAAITSLWSLRDPDACVTFTEEQAYTPKRCKALKDYADANTHLLGFCYRNCGESEVKIYACALIFAMLLQSLTVLPSHCHCGSTFLRVTWRVDLTGDLAELEELAVQRGQSWIWRRIQAWTGEQRGNLFDWLERLLQKQSKMLPLHMTVIHKASMFWLLIALLELLLHTASSVRLTQAVVSFECESVEGEELLVQAPVHNGLLEVTGQIVTLLLLSASLYLGNRAQWRICLEVPAALLADVLNVTAHGAALCSKNKHPTLSRVCGKELLDLRCLDGSPLPLTRFKQWPDGLVYAQFGLYAEKPTMLVRRRKYLLVLGGLTMILLFGASSSCWGCINEISLPNTGGLFDVEAQLLLLGSCGRHNGSGIPCLLGALCIGILLLAQLVILAAGPRGESLQDDDQMAVTLLDFREYQENLIHGLYAGESVRSHVWLCPKGEGWQVANFLDSDYEDRSQWRRSQSVVSGVRIVQEPDDDLWNLVHSRGLPTEEGPSTVYVQFDAEPGDEDPRGGRRAVRQMVPVDFLPGAFFCSVSVGRRAAWSNLSMLCAGAALALIGFDLSFHLSYSLQGTLLKDCEDILSGRCLELEPRPGGRQVASGLGVYLAILSGLGVAASMVILRALN</sequence>
<feature type="transmembrane region" description="Helical" evidence="1">
    <location>
        <begin position="715"/>
        <end position="737"/>
    </location>
</feature>
<keyword evidence="1" id="KW-0812">Transmembrane</keyword>
<evidence type="ECO:0000256" key="1">
    <source>
        <dbReference type="SAM" id="Phobius"/>
    </source>
</evidence>
<evidence type="ECO:0000313" key="3">
    <source>
        <dbReference type="Proteomes" id="UP001642484"/>
    </source>
</evidence>
<feature type="transmembrane region" description="Helical" evidence="1">
    <location>
        <begin position="261"/>
        <end position="285"/>
    </location>
</feature>
<keyword evidence="3" id="KW-1185">Reference proteome</keyword>
<feature type="transmembrane region" description="Helical" evidence="1">
    <location>
        <begin position="430"/>
        <end position="453"/>
    </location>
</feature>
<organism evidence="2 3">
    <name type="scientific">Durusdinium trenchii</name>
    <dbReference type="NCBI Taxonomy" id="1381693"/>
    <lineage>
        <taxon>Eukaryota</taxon>
        <taxon>Sar</taxon>
        <taxon>Alveolata</taxon>
        <taxon>Dinophyceae</taxon>
        <taxon>Suessiales</taxon>
        <taxon>Symbiodiniaceae</taxon>
        <taxon>Durusdinium</taxon>
    </lineage>
</organism>
<comment type="caution">
    <text evidence="2">The sequence shown here is derived from an EMBL/GenBank/DDBJ whole genome shotgun (WGS) entry which is preliminary data.</text>
</comment>
<name>A0ABP0QER7_9DINO</name>
<dbReference type="EMBL" id="CAXAMN010024439">
    <property type="protein sequence ID" value="CAK9086743.1"/>
    <property type="molecule type" value="Genomic_DNA"/>
</dbReference>
<feature type="transmembrane region" description="Helical" evidence="1">
    <location>
        <begin position="483"/>
        <end position="507"/>
    </location>
</feature>
<feature type="transmembrane region" description="Helical" evidence="1">
    <location>
        <begin position="659"/>
        <end position="679"/>
    </location>
</feature>
<dbReference type="Proteomes" id="UP001642484">
    <property type="component" value="Unassembled WGS sequence"/>
</dbReference>
<gene>
    <name evidence="2" type="ORF">CCMP2556_LOCUS42008</name>
</gene>
<evidence type="ECO:0000313" key="2">
    <source>
        <dbReference type="EMBL" id="CAK9086743.1"/>
    </source>
</evidence>